<protein>
    <recommendedName>
        <fullName evidence="4">Actin-related protein 5</fullName>
    </recommendedName>
</protein>
<dbReference type="InterPro" id="IPR043129">
    <property type="entry name" value="ATPase_NBD"/>
</dbReference>
<gene>
    <name evidence="3" type="ORF">TTEB3V08_LOCUS3321</name>
</gene>
<name>A0A7R9FKT4_9NEOP</name>
<dbReference type="InterPro" id="IPR004000">
    <property type="entry name" value="Actin"/>
</dbReference>
<comment type="subcellular location">
    <subcellularLocation>
        <location evidence="1">Nucleus</location>
    </subcellularLocation>
</comment>
<keyword evidence="2" id="KW-0539">Nucleus</keyword>
<accession>A0A7R9FKT4</accession>
<dbReference type="Pfam" id="PF00022">
    <property type="entry name" value="Actin"/>
    <property type="match status" value="1"/>
</dbReference>
<dbReference type="FunFam" id="3.30.420.40:FF:000058">
    <property type="entry name" value="Putative actin-related protein 5"/>
    <property type="match status" value="1"/>
</dbReference>
<proteinExistence type="predicted"/>
<dbReference type="GO" id="GO:0005634">
    <property type="term" value="C:nucleus"/>
    <property type="evidence" value="ECO:0007669"/>
    <property type="project" value="UniProtKB-SubCell"/>
</dbReference>
<dbReference type="AlphaFoldDB" id="A0A7R9FKT4"/>
<dbReference type="Gene3D" id="3.30.420.40">
    <property type="match status" value="1"/>
</dbReference>
<organism evidence="3">
    <name type="scientific">Timema tahoe</name>
    <dbReference type="NCBI Taxonomy" id="61484"/>
    <lineage>
        <taxon>Eukaryota</taxon>
        <taxon>Metazoa</taxon>
        <taxon>Ecdysozoa</taxon>
        <taxon>Arthropoda</taxon>
        <taxon>Hexapoda</taxon>
        <taxon>Insecta</taxon>
        <taxon>Pterygota</taxon>
        <taxon>Neoptera</taxon>
        <taxon>Polyneoptera</taxon>
        <taxon>Phasmatodea</taxon>
        <taxon>Timematodea</taxon>
        <taxon>Timematoidea</taxon>
        <taxon>Timematidae</taxon>
        <taxon>Timema</taxon>
    </lineage>
</organism>
<dbReference type="PANTHER" id="PTHR11937">
    <property type="entry name" value="ACTIN"/>
    <property type="match status" value="1"/>
</dbReference>
<evidence type="ECO:0000313" key="3">
    <source>
        <dbReference type="EMBL" id="CAD7455241.1"/>
    </source>
</evidence>
<dbReference type="FunFam" id="3.30.420.40:FF:000048">
    <property type="entry name" value="ARP5 actin-related protein 5 homolog"/>
    <property type="match status" value="1"/>
</dbReference>
<dbReference type="SUPFAM" id="SSF53067">
    <property type="entry name" value="Actin-like ATPase domain"/>
    <property type="match status" value="1"/>
</dbReference>
<evidence type="ECO:0000256" key="2">
    <source>
        <dbReference type="ARBA" id="ARBA00023242"/>
    </source>
</evidence>
<dbReference type="EMBL" id="OE000855">
    <property type="protein sequence ID" value="CAD7455241.1"/>
    <property type="molecule type" value="Genomic_DNA"/>
</dbReference>
<evidence type="ECO:0008006" key="4">
    <source>
        <dbReference type="Google" id="ProtNLM"/>
    </source>
</evidence>
<sequence length="208" mass="22786">MVSGADPTPTAPCYTTAGLRFFSLPPPFPPLLNSKPSNLICTKLQVGSPEAGLAETIEIKFDLCLVPRWVPQRQGLAETIEYVLKGFSVDVQSLLVSNIFLTGGCASMPGLVPRLDKELREMRPFESQFHLTMAADPVLDAWHGAQELIASGSFSRCFVTRAEYEEKGGEFFKEHSASNHYFPSPVPLVQAEIVPAPACVEEVEIDVF</sequence>
<reference evidence="3" key="1">
    <citation type="submission" date="2020-11" db="EMBL/GenBank/DDBJ databases">
        <authorList>
            <person name="Tran Van P."/>
        </authorList>
    </citation>
    <scope>NUCLEOTIDE SEQUENCE</scope>
</reference>
<evidence type="ECO:0000256" key="1">
    <source>
        <dbReference type="ARBA" id="ARBA00004123"/>
    </source>
</evidence>